<keyword evidence="3" id="KW-1185">Reference proteome</keyword>
<name>A0ABS2SQ74_9MICO</name>
<evidence type="ECO:0000313" key="2">
    <source>
        <dbReference type="EMBL" id="MBM7817403.1"/>
    </source>
</evidence>
<dbReference type="Proteomes" id="UP000809290">
    <property type="component" value="Unassembled WGS sequence"/>
</dbReference>
<evidence type="ECO:0000259" key="1">
    <source>
        <dbReference type="Pfam" id="PF14267"/>
    </source>
</evidence>
<feature type="domain" description="DUF4357" evidence="1">
    <location>
        <begin position="252"/>
        <end position="288"/>
    </location>
</feature>
<gene>
    <name evidence="2" type="ORF">JOE56_002097</name>
</gene>
<accession>A0ABS2SQ74</accession>
<reference evidence="2 3" key="1">
    <citation type="submission" date="2021-01" db="EMBL/GenBank/DDBJ databases">
        <title>Sequencing the genomes of 1000 actinobacteria strains.</title>
        <authorList>
            <person name="Klenk H.-P."/>
        </authorList>
    </citation>
    <scope>NUCLEOTIDE SEQUENCE [LARGE SCALE GENOMIC DNA]</scope>
    <source>
        <strain evidence="2 3">DSM 13657</strain>
    </source>
</reference>
<dbReference type="InterPro" id="IPR025579">
    <property type="entry name" value="DUF4357"/>
</dbReference>
<organism evidence="2 3">
    <name type="scientific">Brevibacterium paucivorans</name>
    <dbReference type="NCBI Taxonomy" id="170994"/>
    <lineage>
        <taxon>Bacteria</taxon>
        <taxon>Bacillati</taxon>
        <taxon>Actinomycetota</taxon>
        <taxon>Actinomycetes</taxon>
        <taxon>Micrococcales</taxon>
        <taxon>Brevibacteriaceae</taxon>
        <taxon>Brevibacterium</taxon>
    </lineage>
</organism>
<dbReference type="Pfam" id="PF14267">
    <property type="entry name" value="DUF4357"/>
    <property type="match status" value="1"/>
</dbReference>
<dbReference type="CDD" id="cd10447">
    <property type="entry name" value="GIY-YIG_unchar_2"/>
    <property type="match status" value="1"/>
</dbReference>
<dbReference type="EMBL" id="JAFBCP010000001">
    <property type="protein sequence ID" value="MBM7817403.1"/>
    <property type="molecule type" value="Genomic_DNA"/>
</dbReference>
<comment type="caution">
    <text evidence="2">The sequence shown here is derived from an EMBL/GenBank/DDBJ whole genome shotgun (WGS) entry which is preliminary data.</text>
</comment>
<dbReference type="RefSeq" id="WP_204515926.1">
    <property type="nucleotide sequence ID" value="NZ_JAFBCP010000001.1"/>
</dbReference>
<sequence>MASQKTAHLFLIDGTPNGRIKCSLSNWIGKVYLIPRTEIERSKNRVHLNQTGVYLLFGTEADTGEQFLYVGQAKERQNGKGVLGRVVEHIGDEHLDYFTHVVCIIDSENSFGPTDVSYLENAFHQLAMVAGRVKLKNKSIPSPANVTEEQRAALDDFILNAKILIGTLGYRVFDAVDDVKQPELSQSTGPVDEAEPTLYLNAAEANGTGRQSTDGFVLFAGSKLRAEMTGSVPAAARENRFRYSNRVNSAGELQRDTLFGSPSAAASFLLGTSVNGRVVWKNDSGQTLREIEESEAKAVAETF</sequence>
<protein>
    <recommendedName>
        <fullName evidence="1">DUF4357 domain-containing protein</fullName>
    </recommendedName>
</protein>
<proteinExistence type="predicted"/>
<evidence type="ECO:0000313" key="3">
    <source>
        <dbReference type="Proteomes" id="UP000809290"/>
    </source>
</evidence>